<name>A0A1Y2IZD3_TRAC3</name>
<evidence type="ECO:0000313" key="10">
    <source>
        <dbReference type="Proteomes" id="UP000193067"/>
    </source>
</evidence>
<dbReference type="SUPFAM" id="SSF54001">
    <property type="entry name" value="Cysteine proteinases"/>
    <property type="match status" value="1"/>
</dbReference>
<evidence type="ECO:0000313" key="9">
    <source>
        <dbReference type="EMBL" id="OSD06500.1"/>
    </source>
</evidence>
<reference evidence="9 10" key="1">
    <citation type="journal article" date="2015" name="Biotechnol. Biofuels">
        <title>Enhanced degradation of softwood versus hardwood by the white-rot fungus Pycnoporus coccineus.</title>
        <authorList>
            <person name="Couturier M."/>
            <person name="Navarro D."/>
            <person name="Chevret D."/>
            <person name="Henrissat B."/>
            <person name="Piumi F."/>
            <person name="Ruiz-Duenas F.J."/>
            <person name="Martinez A.T."/>
            <person name="Grigoriev I.V."/>
            <person name="Riley R."/>
            <person name="Lipzen A."/>
            <person name="Berrin J.G."/>
            <person name="Master E.R."/>
            <person name="Rosso M.N."/>
        </authorList>
    </citation>
    <scope>NUCLEOTIDE SEQUENCE [LARGE SCALE GENOMIC DNA]</scope>
    <source>
        <strain evidence="9 10">BRFM310</strain>
    </source>
</reference>
<dbReference type="GO" id="GO:0016579">
    <property type="term" value="P:protein deubiquitination"/>
    <property type="evidence" value="ECO:0007669"/>
    <property type="project" value="InterPro"/>
</dbReference>
<evidence type="ECO:0000256" key="3">
    <source>
        <dbReference type="ARBA" id="ARBA00022833"/>
    </source>
</evidence>
<dbReference type="GO" id="GO:0008270">
    <property type="term" value="F:zinc ion binding"/>
    <property type="evidence" value="ECO:0007669"/>
    <property type="project" value="UniProtKB-KW"/>
</dbReference>
<dbReference type="SMART" id="SM00290">
    <property type="entry name" value="ZnF_UBP"/>
    <property type="match status" value="1"/>
</dbReference>
<dbReference type="InterPro" id="IPR038765">
    <property type="entry name" value="Papain-like_cys_pep_sf"/>
</dbReference>
<dbReference type="InterPro" id="IPR001394">
    <property type="entry name" value="Peptidase_C19_UCH"/>
</dbReference>
<dbReference type="EMBL" id="KZ084090">
    <property type="protein sequence ID" value="OSD06500.1"/>
    <property type="molecule type" value="Genomic_DNA"/>
</dbReference>
<dbReference type="GO" id="GO:0005634">
    <property type="term" value="C:nucleus"/>
    <property type="evidence" value="ECO:0007669"/>
    <property type="project" value="TreeGrafter"/>
</dbReference>
<dbReference type="GO" id="GO:0005829">
    <property type="term" value="C:cytosol"/>
    <property type="evidence" value="ECO:0007669"/>
    <property type="project" value="TreeGrafter"/>
</dbReference>
<evidence type="ECO:0000259" key="7">
    <source>
        <dbReference type="PROSITE" id="PS50235"/>
    </source>
</evidence>
<dbReference type="PROSITE" id="PS00972">
    <property type="entry name" value="USP_1"/>
    <property type="match status" value="1"/>
</dbReference>
<comment type="catalytic activity">
    <reaction evidence="5">
        <text>Thiol-dependent hydrolysis of ester, thioester, amide, peptide and isopeptide bonds formed by the C-terminal Gly of ubiquitin (a 76-residue protein attached to proteins as an intracellular targeting signal).</text>
        <dbReference type="EC" id="3.4.19.12"/>
    </reaction>
</comment>
<dbReference type="InterPro" id="IPR001607">
    <property type="entry name" value="Znf_UBP"/>
</dbReference>
<feature type="domain" description="UBP-type" evidence="8">
    <location>
        <begin position="10"/>
        <end position="141"/>
    </location>
</feature>
<protein>
    <recommendedName>
        <fullName evidence="5">Ubiquitin carboxyl-terminal hydrolase</fullName>
        <ecNumber evidence="5">3.4.19.12</ecNumber>
    </recommendedName>
</protein>
<dbReference type="Gene3D" id="3.90.70.10">
    <property type="entry name" value="Cysteine proteinases"/>
    <property type="match status" value="1"/>
</dbReference>
<dbReference type="EC" id="3.4.19.12" evidence="5"/>
<keyword evidence="1" id="KW-0479">Metal-binding</keyword>
<dbReference type="Gene3D" id="3.30.40.10">
    <property type="entry name" value="Zinc/RING finger domain, C3HC4 (zinc finger)"/>
    <property type="match status" value="1"/>
</dbReference>
<keyword evidence="5" id="KW-0645">Protease</keyword>
<keyword evidence="3" id="KW-0862">Zinc</keyword>
<evidence type="ECO:0000256" key="4">
    <source>
        <dbReference type="PROSITE-ProRule" id="PRU00502"/>
    </source>
</evidence>
<evidence type="ECO:0000256" key="1">
    <source>
        <dbReference type="ARBA" id="ARBA00022723"/>
    </source>
</evidence>
<dbReference type="AlphaFoldDB" id="A0A1Y2IZD3"/>
<dbReference type="PROSITE" id="PS50271">
    <property type="entry name" value="ZF_UBP"/>
    <property type="match status" value="1"/>
</dbReference>
<dbReference type="PROSITE" id="PS00973">
    <property type="entry name" value="USP_2"/>
    <property type="match status" value="1"/>
</dbReference>
<evidence type="ECO:0000256" key="5">
    <source>
        <dbReference type="RuleBase" id="RU366025"/>
    </source>
</evidence>
<keyword evidence="5" id="KW-0788">Thiol protease</keyword>
<organism evidence="9 10">
    <name type="scientific">Trametes coccinea (strain BRFM310)</name>
    <name type="common">Pycnoporus coccineus</name>
    <dbReference type="NCBI Taxonomy" id="1353009"/>
    <lineage>
        <taxon>Eukaryota</taxon>
        <taxon>Fungi</taxon>
        <taxon>Dikarya</taxon>
        <taxon>Basidiomycota</taxon>
        <taxon>Agaricomycotina</taxon>
        <taxon>Agaricomycetes</taxon>
        <taxon>Polyporales</taxon>
        <taxon>Polyporaceae</taxon>
        <taxon>Trametes</taxon>
    </lineage>
</organism>
<feature type="region of interest" description="Disordered" evidence="6">
    <location>
        <begin position="522"/>
        <end position="553"/>
    </location>
</feature>
<dbReference type="PANTHER" id="PTHR24006">
    <property type="entry name" value="UBIQUITIN CARBOXYL-TERMINAL HYDROLASE"/>
    <property type="match status" value="1"/>
</dbReference>
<dbReference type="InterPro" id="IPR013083">
    <property type="entry name" value="Znf_RING/FYVE/PHD"/>
</dbReference>
<dbReference type="InterPro" id="IPR050164">
    <property type="entry name" value="Peptidase_C19"/>
</dbReference>
<keyword evidence="5" id="KW-0378">Hydrolase</keyword>
<dbReference type="Proteomes" id="UP000193067">
    <property type="component" value="Unassembled WGS sequence"/>
</dbReference>
<keyword evidence="5" id="KW-0833">Ubl conjugation pathway</keyword>
<gene>
    <name evidence="9" type="ORF">PYCCODRAFT_1520872</name>
</gene>
<sequence>MAFELDGDSPKCSHLATLFAEDTEREALLNRYKNAIRWDARREHVVAYTFKRRRVAPPECSTCGVALSKPFACLHCSAAGCWSDGHIKQHLQDTGHDFCVDVRTGYVFCIECDDFVYDSTFNRLYKLVLLAEEEKETAFQGVSKRSREPFSPWLPNAQERAALEGAIATPCQGRRGLLNLGQTCFMNVILQSFIANPLLRNYYLSDKHNSRLCKLKDCTSCEMDKLLAEVYSENSAPYGPIALLAKTWRTSSELSGYAQQDAHEFFITALNHIHATSRGSTSLQCICIIHSTFAGLLQSDVKCERCGKVAEKTDPMLDISLELKGESGNEQDLTLASCLRRFTHPEKLGPNEYSCEKCGKASHASKRLSIRKLPSVLSFQFKRFEHKSVDRSAARKIEAPVRFPSSLNMAPFTTLVMHKQELLKESGTAPPVALIPDKALGPEALYDYDLFAVVCHEGQIDNGHYTCYARSHDEWYRYDDDKVTHSTLSACLNSQAYMCFYVKRHLDYKPYVTPSYVVTREQEAVKEKEREREKEMKEAARQKELEDELLAVS</sequence>
<dbReference type="Pfam" id="PF00443">
    <property type="entry name" value="UCH"/>
    <property type="match status" value="1"/>
</dbReference>
<feature type="compositionally biased region" description="Basic and acidic residues" evidence="6">
    <location>
        <begin position="522"/>
        <end position="544"/>
    </location>
</feature>
<dbReference type="GO" id="GO:0004843">
    <property type="term" value="F:cysteine-type deubiquitinase activity"/>
    <property type="evidence" value="ECO:0007669"/>
    <property type="project" value="UniProtKB-UniRule"/>
</dbReference>
<evidence type="ECO:0000256" key="6">
    <source>
        <dbReference type="SAM" id="MobiDB-lite"/>
    </source>
</evidence>
<keyword evidence="2 4" id="KW-0863">Zinc-finger</keyword>
<dbReference type="Pfam" id="PF02148">
    <property type="entry name" value="zf-UBP"/>
    <property type="match status" value="1"/>
</dbReference>
<proteinExistence type="inferred from homology"/>
<dbReference type="OrthoDB" id="289038at2759"/>
<evidence type="ECO:0000259" key="8">
    <source>
        <dbReference type="PROSITE" id="PS50271"/>
    </source>
</evidence>
<dbReference type="STRING" id="1353009.A0A1Y2IZD3"/>
<evidence type="ECO:0000256" key="2">
    <source>
        <dbReference type="ARBA" id="ARBA00022771"/>
    </source>
</evidence>
<dbReference type="InterPro" id="IPR018200">
    <property type="entry name" value="USP_CS"/>
</dbReference>
<dbReference type="PANTHER" id="PTHR24006:SF937">
    <property type="entry name" value="UBIQUITIN CARBOXYL-TERMINAL HYDROLASE"/>
    <property type="match status" value="1"/>
</dbReference>
<feature type="domain" description="USP" evidence="7">
    <location>
        <begin position="175"/>
        <end position="504"/>
    </location>
</feature>
<comment type="similarity">
    <text evidence="5">Belongs to the peptidase C19 family.</text>
</comment>
<dbReference type="PROSITE" id="PS50235">
    <property type="entry name" value="USP_3"/>
    <property type="match status" value="1"/>
</dbReference>
<keyword evidence="10" id="KW-1185">Reference proteome</keyword>
<dbReference type="InterPro" id="IPR028889">
    <property type="entry name" value="USP"/>
</dbReference>
<accession>A0A1Y2IZD3</accession>
<dbReference type="GO" id="GO:0006508">
    <property type="term" value="P:proteolysis"/>
    <property type="evidence" value="ECO:0007669"/>
    <property type="project" value="UniProtKB-KW"/>
</dbReference>
<dbReference type="SUPFAM" id="SSF57850">
    <property type="entry name" value="RING/U-box"/>
    <property type="match status" value="1"/>
</dbReference>